<evidence type="ECO:0000259" key="2">
    <source>
        <dbReference type="PROSITE" id="PS51819"/>
    </source>
</evidence>
<sequence>MANEKEKTNFPAVPGWFDISTPDSSQTRAFYQEIFGWTINALDDTYAMVSSGDGPPSGGIGQAGPESPYVGVVPYFPVADVEAALAQAEKLGGSVKMPPQDTPAGRIAVFTDPDGNNVGVMSS</sequence>
<dbReference type="InterPro" id="IPR004360">
    <property type="entry name" value="Glyas_Fos-R_dOase_dom"/>
</dbReference>
<evidence type="ECO:0000313" key="4">
    <source>
        <dbReference type="Proteomes" id="UP001490330"/>
    </source>
</evidence>
<dbReference type="Gene3D" id="3.10.180.10">
    <property type="entry name" value="2,3-Dihydroxybiphenyl 1,2-Dioxygenase, domain 1"/>
    <property type="match status" value="1"/>
</dbReference>
<dbReference type="RefSeq" id="WP_318219313.1">
    <property type="nucleotide sequence ID" value="NZ_JBEPCO010000071.1"/>
</dbReference>
<gene>
    <name evidence="3" type="ORF">ABT322_34455</name>
</gene>
<dbReference type="PANTHER" id="PTHR33993">
    <property type="entry name" value="GLYOXALASE-RELATED"/>
    <property type="match status" value="1"/>
</dbReference>
<evidence type="ECO:0000256" key="1">
    <source>
        <dbReference type="SAM" id="MobiDB-lite"/>
    </source>
</evidence>
<dbReference type="InterPro" id="IPR052164">
    <property type="entry name" value="Anthracycline_SecMetBiosynth"/>
</dbReference>
<proteinExistence type="predicted"/>
<keyword evidence="4" id="KW-1185">Reference proteome</keyword>
<dbReference type="SUPFAM" id="SSF54593">
    <property type="entry name" value="Glyoxalase/Bleomycin resistance protein/Dihydroxybiphenyl dioxygenase"/>
    <property type="match status" value="1"/>
</dbReference>
<reference evidence="3 4" key="1">
    <citation type="submission" date="2024-06" db="EMBL/GenBank/DDBJ databases">
        <title>The Natural Products Discovery Center: Release of the First 8490 Sequenced Strains for Exploring Actinobacteria Biosynthetic Diversity.</title>
        <authorList>
            <person name="Kalkreuter E."/>
            <person name="Kautsar S.A."/>
            <person name="Yang D."/>
            <person name="Bader C.D."/>
            <person name="Teijaro C.N."/>
            <person name="Fluegel L."/>
            <person name="Davis C.M."/>
            <person name="Simpson J.R."/>
            <person name="Lauterbach L."/>
            <person name="Steele A.D."/>
            <person name="Gui C."/>
            <person name="Meng S."/>
            <person name="Li G."/>
            <person name="Viehrig K."/>
            <person name="Ye F."/>
            <person name="Su P."/>
            <person name="Kiefer A.F."/>
            <person name="Nichols A."/>
            <person name="Cepeda A.J."/>
            <person name="Yan W."/>
            <person name="Fan B."/>
            <person name="Jiang Y."/>
            <person name="Adhikari A."/>
            <person name="Zheng C.-J."/>
            <person name="Schuster L."/>
            <person name="Cowan T.M."/>
            <person name="Smanski M.J."/>
            <person name="Chevrette M.G."/>
            <person name="De Carvalho L.P.S."/>
            <person name="Shen B."/>
        </authorList>
    </citation>
    <scope>NUCLEOTIDE SEQUENCE [LARGE SCALE GENOMIC DNA]</scope>
    <source>
        <strain evidence="3 4">NPDC000632</strain>
    </source>
</reference>
<feature type="region of interest" description="Disordered" evidence="1">
    <location>
        <begin position="93"/>
        <end position="123"/>
    </location>
</feature>
<feature type="domain" description="VOC" evidence="2">
    <location>
        <begin position="13"/>
        <end position="123"/>
    </location>
</feature>
<dbReference type="InterPro" id="IPR029068">
    <property type="entry name" value="Glyas_Bleomycin-R_OHBP_Dase"/>
</dbReference>
<dbReference type="PANTHER" id="PTHR33993:SF14">
    <property type="entry name" value="GB|AAF24581.1"/>
    <property type="match status" value="1"/>
</dbReference>
<comment type="caution">
    <text evidence="3">The sequence shown here is derived from an EMBL/GenBank/DDBJ whole genome shotgun (WGS) entry which is preliminary data.</text>
</comment>
<dbReference type="Pfam" id="PF00903">
    <property type="entry name" value="Glyoxalase"/>
    <property type="match status" value="1"/>
</dbReference>
<dbReference type="PROSITE" id="PS51819">
    <property type="entry name" value="VOC"/>
    <property type="match status" value="1"/>
</dbReference>
<dbReference type="Proteomes" id="UP001490330">
    <property type="component" value="Unassembled WGS sequence"/>
</dbReference>
<accession>A0ABV1VRQ0</accession>
<dbReference type="CDD" id="cd07247">
    <property type="entry name" value="SgaA_N_like"/>
    <property type="match status" value="1"/>
</dbReference>
<name>A0ABV1VRQ0_9ACTN</name>
<protein>
    <submittedName>
        <fullName evidence="3">VOC family protein</fullName>
    </submittedName>
</protein>
<organism evidence="3 4">
    <name type="scientific">Streptomyces flaveolus</name>
    <dbReference type="NCBI Taxonomy" id="67297"/>
    <lineage>
        <taxon>Bacteria</taxon>
        <taxon>Bacillati</taxon>
        <taxon>Actinomycetota</taxon>
        <taxon>Actinomycetes</taxon>
        <taxon>Kitasatosporales</taxon>
        <taxon>Streptomycetaceae</taxon>
        <taxon>Streptomyces</taxon>
    </lineage>
</organism>
<dbReference type="EMBL" id="JBEPCV010000050">
    <property type="protein sequence ID" value="MER6908744.1"/>
    <property type="molecule type" value="Genomic_DNA"/>
</dbReference>
<dbReference type="InterPro" id="IPR037523">
    <property type="entry name" value="VOC_core"/>
</dbReference>
<evidence type="ECO:0000313" key="3">
    <source>
        <dbReference type="EMBL" id="MER6908744.1"/>
    </source>
</evidence>